<dbReference type="OrthoDB" id="225269at2"/>
<dbReference type="AlphaFoldDB" id="D2R0S0"/>
<evidence type="ECO:0000256" key="1">
    <source>
        <dbReference type="ARBA" id="ARBA00022617"/>
    </source>
</evidence>
<accession>D2R0S0</accession>
<keyword evidence="8" id="KW-1185">Reference proteome</keyword>
<dbReference type="InterPro" id="IPR016024">
    <property type="entry name" value="ARM-type_fold"/>
</dbReference>
<evidence type="ECO:0000259" key="6">
    <source>
        <dbReference type="PROSITE" id="PS51007"/>
    </source>
</evidence>
<dbReference type="InterPro" id="IPR013427">
    <property type="entry name" value="Haem-bd_dom_put"/>
</dbReference>
<dbReference type="EMBL" id="CP001848">
    <property type="protein sequence ID" value="ADB16668.1"/>
    <property type="molecule type" value="Genomic_DNA"/>
</dbReference>
<dbReference type="SUPFAM" id="SSF48371">
    <property type="entry name" value="ARM repeat"/>
    <property type="match status" value="1"/>
</dbReference>
<keyword evidence="2 4" id="KW-0479">Metal-binding</keyword>
<evidence type="ECO:0000256" key="3">
    <source>
        <dbReference type="ARBA" id="ARBA00023004"/>
    </source>
</evidence>
<dbReference type="eggNOG" id="COG1413">
    <property type="taxonomic scope" value="Bacteria"/>
</dbReference>
<dbReference type="PANTHER" id="PTHR33546">
    <property type="entry name" value="LARGE, MULTIFUNCTIONAL SECRETED PROTEIN-RELATED"/>
    <property type="match status" value="1"/>
</dbReference>
<dbReference type="NCBIfam" id="TIGR02603">
    <property type="entry name" value="CxxCH_TIGR02603"/>
    <property type="match status" value="1"/>
</dbReference>
<keyword evidence="3 4" id="KW-0408">Iron</keyword>
<dbReference type="KEGG" id="psl:Psta_1994"/>
<keyword evidence="1 4" id="KW-0349">Heme</keyword>
<feature type="domain" description="Cytochrome c" evidence="6">
    <location>
        <begin position="847"/>
        <end position="980"/>
    </location>
</feature>
<protein>
    <submittedName>
        <fullName evidence="7">Membrane-bound dehydrogenase domain protein</fullName>
    </submittedName>
</protein>
<dbReference type="InterPro" id="IPR011989">
    <property type="entry name" value="ARM-like"/>
</dbReference>
<dbReference type="Pfam" id="PF23500">
    <property type="entry name" value="DUF7133"/>
    <property type="match status" value="1"/>
</dbReference>
<dbReference type="InterPro" id="IPR009056">
    <property type="entry name" value="Cyt_c-like_dom"/>
</dbReference>
<evidence type="ECO:0000313" key="8">
    <source>
        <dbReference type="Proteomes" id="UP000001887"/>
    </source>
</evidence>
<dbReference type="SUPFAM" id="SSF46626">
    <property type="entry name" value="Cytochrome c"/>
    <property type="match status" value="1"/>
</dbReference>
<dbReference type="HOGENOM" id="CLU_004500_1_0_0"/>
<dbReference type="GO" id="GO:0046872">
    <property type="term" value="F:metal ion binding"/>
    <property type="evidence" value="ECO:0007669"/>
    <property type="project" value="UniProtKB-KW"/>
</dbReference>
<dbReference type="STRING" id="530564.Psta_1994"/>
<dbReference type="Gene3D" id="2.120.10.30">
    <property type="entry name" value="TolB, C-terminal domain"/>
    <property type="match status" value="1"/>
</dbReference>
<dbReference type="Gene3D" id="1.10.760.10">
    <property type="entry name" value="Cytochrome c-like domain"/>
    <property type="match status" value="1"/>
</dbReference>
<gene>
    <name evidence="7" type="ordered locus">Psta_1994</name>
</gene>
<evidence type="ECO:0000256" key="2">
    <source>
        <dbReference type="ARBA" id="ARBA00022723"/>
    </source>
</evidence>
<dbReference type="InterPro" id="IPR011042">
    <property type="entry name" value="6-blade_b-propeller_TolB-like"/>
</dbReference>
<dbReference type="GO" id="GO:0020037">
    <property type="term" value="F:heme binding"/>
    <property type="evidence" value="ECO:0007669"/>
    <property type="project" value="InterPro"/>
</dbReference>
<dbReference type="PROSITE" id="PS51007">
    <property type="entry name" value="CYTC"/>
    <property type="match status" value="1"/>
</dbReference>
<organism evidence="7 8">
    <name type="scientific">Pirellula staleyi (strain ATCC 27377 / DSM 6068 / ICPB 4128)</name>
    <name type="common">Pirella staleyi</name>
    <dbReference type="NCBI Taxonomy" id="530564"/>
    <lineage>
        <taxon>Bacteria</taxon>
        <taxon>Pseudomonadati</taxon>
        <taxon>Planctomycetota</taxon>
        <taxon>Planctomycetia</taxon>
        <taxon>Pirellulales</taxon>
        <taxon>Pirellulaceae</taxon>
        <taxon>Pirellula</taxon>
    </lineage>
</organism>
<keyword evidence="5" id="KW-0732">Signal</keyword>
<dbReference type="PANTHER" id="PTHR33546:SF1">
    <property type="entry name" value="LARGE, MULTIFUNCTIONAL SECRETED PROTEIN"/>
    <property type="match status" value="1"/>
</dbReference>
<dbReference type="NCBIfam" id="TIGR02604">
    <property type="entry name" value="Piru_Ver_Nterm"/>
    <property type="match status" value="1"/>
</dbReference>
<dbReference type="SUPFAM" id="SSF50952">
    <property type="entry name" value="Soluble quinoprotein glucose dehydrogenase"/>
    <property type="match status" value="1"/>
</dbReference>
<dbReference type="InterPro" id="IPR036909">
    <property type="entry name" value="Cyt_c-like_dom_sf"/>
</dbReference>
<evidence type="ECO:0000313" key="7">
    <source>
        <dbReference type="EMBL" id="ADB16668.1"/>
    </source>
</evidence>
<evidence type="ECO:0000256" key="4">
    <source>
        <dbReference type="PROSITE-ProRule" id="PRU00433"/>
    </source>
</evidence>
<dbReference type="eggNOG" id="COG2133">
    <property type="taxonomic scope" value="Bacteria"/>
</dbReference>
<proteinExistence type="predicted"/>
<reference evidence="7 8" key="1">
    <citation type="journal article" date="2009" name="Stand. Genomic Sci.">
        <title>Complete genome sequence of Pirellula staleyi type strain (ATCC 27377).</title>
        <authorList>
            <person name="Clum A."/>
            <person name="Tindall B.J."/>
            <person name="Sikorski J."/>
            <person name="Ivanova N."/>
            <person name="Mavrommatis K."/>
            <person name="Lucas S."/>
            <person name="Glavina del Rio T."/>
            <person name="Nolan M."/>
            <person name="Chen F."/>
            <person name="Tice H."/>
            <person name="Pitluck S."/>
            <person name="Cheng J.F."/>
            <person name="Chertkov O."/>
            <person name="Brettin T."/>
            <person name="Han C."/>
            <person name="Detter J.C."/>
            <person name="Kuske C."/>
            <person name="Bruce D."/>
            <person name="Goodwin L."/>
            <person name="Ovchinikova G."/>
            <person name="Pati A."/>
            <person name="Mikhailova N."/>
            <person name="Chen A."/>
            <person name="Palaniappan K."/>
            <person name="Land M."/>
            <person name="Hauser L."/>
            <person name="Chang Y.J."/>
            <person name="Jeffries C.D."/>
            <person name="Chain P."/>
            <person name="Rohde M."/>
            <person name="Goker M."/>
            <person name="Bristow J."/>
            <person name="Eisen J.A."/>
            <person name="Markowitz V."/>
            <person name="Hugenholtz P."/>
            <person name="Kyrpides N.C."/>
            <person name="Klenk H.P."/>
            <person name="Lapidus A."/>
        </authorList>
    </citation>
    <scope>NUCLEOTIDE SEQUENCE [LARGE SCALE GENOMIC DNA]</scope>
    <source>
        <strain evidence="8">ATCC 27377 / DSM 6068 / ICPB 4128</strain>
    </source>
</reference>
<dbReference type="Proteomes" id="UP000001887">
    <property type="component" value="Chromosome"/>
</dbReference>
<dbReference type="GO" id="GO:0009055">
    <property type="term" value="F:electron transfer activity"/>
    <property type="evidence" value="ECO:0007669"/>
    <property type="project" value="InterPro"/>
</dbReference>
<dbReference type="InterPro" id="IPR055557">
    <property type="entry name" value="DUF7133"/>
</dbReference>
<evidence type="ECO:0000256" key="5">
    <source>
        <dbReference type="SAM" id="SignalP"/>
    </source>
</evidence>
<dbReference type="InterPro" id="IPR011041">
    <property type="entry name" value="Quinoprot_gluc/sorb_DH_b-prop"/>
</dbReference>
<dbReference type="Gene3D" id="1.25.10.10">
    <property type="entry name" value="Leucine-rich Repeat Variant"/>
    <property type="match status" value="1"/>
</dbReference>
<dbReference type="InterPro" id="IPR013428">
    <property type="entry name" value="Membrane-bound_put_N"/>
</dbReference>
<feature type="signal peptide" evidence="5">
    <location>
        <begin position="1"/>
        <end position="24"/>
    </location>
</feature>
<sequence precursor="true">MKRSLLVALILLALATFSSRTSLAEDFIPRRQKMPPGPPVSAEEAIKRMVVPAGFTVEVVAAEPDIVNPVAMTFDEQGRIWVTESFEYPRLSAGPGRDRVKVLEDTDHDGKVDKVTIFAEGLNIPSGIAVGHGGVWVANSPDILFLQDTDGDLKADKQEVIVTGFGRTDTHELPNSLTWGPDGFLYGLNGVFNFSSVAHGGKKHDFTCAMFRIDPRKRTFELFCEGTSNPWGIAFNHQGEAFISACVIDHLWHLTETGYYHRQGGPYPPHTWKLESIVKHKHQEAAYCGIHYFDSDAYPAEYRDKLYMGNIHGGCINTDSVAPKGSTYFGTGHPDFLTANDPWFMPVVQKTGPDGSLYVLDWYDRYHCYQDANRDPAGIDRLKGRLYRIRYEGTPRAGAMNFAKLSTPDLIAQLEAGNDMLRSTAVRILAERRDPAAVEPLEAMVLSDRGQKFRLQALFALISSGPLRSEFHAKLLSSDEPVLRSWGVRAAGNQGEIDAALVARVKELAVDADPTVKLQVAIAAKKIKGLEPQATLLTVLSESGDDPQLAQIVWQNLHPLLETESEHFVALLSTIPVSKSPAWPQMLPRSIDRILSSRSASPTAVAAIFALVASGPQQNLDAASACLAILSERVQSRELSGEALAALKTRIDAPIEGILAGDKANRLYTGATLLAATLGNEKALAAAREILKDAGQTDAHRLQAIAAITSSGNSSVLVDALAVVTSEKGSLNLRSGVLASLGRLEDPAVAAQLVAVYAKLDPELRPRTIELLTQRLSWSKLLLAEISAGKISPSSLNASQVRKLLAIGDMSIAAEVAKHWGSVRADRDPDREKVIAEMRTLLRSGKGNPVEGQAVFSRVCGQCHKLHGAGQEVGPDITSNGRGSFEQLLSNVFDPSLVIGASYQARVVLTADGRVLTGLLVEDNEQRIVLKMQGGKLETIARDDIDDVKVSPLSLMPEKLETTIKPQEMLDLFALLTLDRPPSDPEARLIPGTVAIQDREEPSPAKWNELTTQIVPGWNVVRSGEGGVALIGDHFGRSALRLHPTDRNAGAILSRKVTIAPDKKTRLLLNVSYDPRGDWHLRVKASEKLLHEGPVSEKTASGGWQELSIDLTPFAGKTIDLQVLNDPSGWAYEFGFIGRAEIVVE</sequence>
<name>D2R0S0_PIRSD</name>
<feature type="chain" id="PRO_5003034488" evidence="5">
    <location>
        <begin position="25"/>
        <end position="1145"/>
    </location>
</feature>